<comment type="caution">
    <text evidence="1">The sequence shown here is derived from an EMBL/GenBank/DDBJ whole genome shotgun (WGS) entry which is preliminary data.</text>
</comment>
<dbReference type="EMBL" id="DAAUKO010000009">
    <property type="protein sequence ID" value="HAF1614459.1"/>
    <property type="molecule type" value="Genomic_DNA"/>
</dbReference>
<sequence length="138" mass="15642">MAFKSKLLSFIFTAGIGFTLYTGSAVAGGPPWTPPSAAQCIFQSNLARLDFRLTSNTLWDQCREAYRRYKGINIKITGTVRQKSTMRDFSINHQDLLTPGKYIYPMVNTGSGMKFLYSLDPKEYMIVGSLNYSENWKK</sequence>
<protein>
    <submittedName>
        <fullName evidence="1">Uncharacterized protein</fullName>
    </submittedName>
</protein>
<name>A0A742UF55_SALER</name>
<reference evidence="1" key="1">
    <citation type="journal article" date="2018" name="Genome Biol.">
        <title>SKESA: strategic k-mer extension for scrupulous assemblies.</title>
        <authorList>
            <person name="Souvorov A."/>
            <person name="Agarwala R."/>
            <person name="Lipman D.J."/>
        </authorList>
    </citation>
    <scope>NUCLEOTIDE SEQUENCE</scope>
    <source>
        <strain evidence="1">MA.03-3818</strain>
    </source>
</reference>
<organism evidence="1">
    <name type="scientific">Salmonella enterica</name>
    <name type="common">Salmonella choleraesuis</name>
    <dbReference type="NCBI Taxonomy" id="28901"/>
    <lineage>
        <taxon>Bacteria</taxon>
        <taxon>Pseudomonadati</taxon>
        <taxon>Pseudomonadota</taxon>
        <taxon>Gammaproteobacteria</taxon>
        <taxon>Enterobacterales</taxon>
        <taxon>Enterobacteriaceae</taxon>
        <taxon>Salmonella</taxon>
    </lineage>
</organism>
<dbReference type="AlphaFoldDB" id="A0A742UF55"/>
<accession>A0A742UF55</accession>
<evidence type="ECO:0000313" key="1">
    <source>
        <dbReference type="EMBL" id="HAF1614459.1"/>
    </source>
</evidence>
<gene>
    <name evidence="1" type="ORF">G9B49_003441</name>
</gene>
<proteinExistence type="predicted"/>
<reference evidence="1" key="2">
    <citation type="submission" date="2020-02" db="EMBL/GenBank/DDBJ databases">
        <authorList>
            <consortium name="NCBI Pathogen Detection Project"/>
        </authorList>
    </citation>
    <scope>NUCLEOTIDE SEQUENCE</scope>
    <source>
        <strain evidence="1">MA.03-3818</strain>
    </source>
</reference>